<dbReference type="Gene3D" id="3.30.110.70">
    <property type="entry name" value="Hypothetical protein apc22750. Chain B"/>
    <property type="match status" value="1"/>
</dbReference>
<dbReference type="PANTHER" id="PTHR34068">
    <property type="entry name" value="UPF0145 PROTEIN YBJQ"/>
    <property type="match status" value="1"/>
</dbReference>
<sequence length="103" mass="11018">MLMTTTSTIEGHPVIQYLGIVTGEVIMGANVFRDFLASITDVVGGRSGAYEDKLQEARDTAFAEMRQQASRMGATAIIGVDIDYEVVREGMLMVSVSGTAVVV</sequence>
<dbReference type="HAMAP" id="MF_00338">
    <property type="entry name" value="UPF0145"/>
    <property type="match status" value="1"/>
</dbReference>
<evidence type="ECO:0000256" key="2">
    <source>
        <dbReference type="HAMAP-Rule" id="MF_00338"/>
    </source>
</evidence>
<dbReference type="EMBL" id="VSDO01000002">
    <property type="protein sequence ID" value="TYA13473.1"/>
    <property type="molecule type" value="Genomic_DNA"/>
</dbReference>
<proteinExistence type="inferred from homology"/>
<organism evidence="3 4">
    <name type="scientific">Paenibacillus faecis</name>
    <dbReference type="NCBI Taxonomy" id="862114"/>
    <lineage>
        <taxon>Bacteria</taxon>
        <taxon>Bacillati</taxon>
        <taxon>Bacillota</taxon>
        <taxon>Bacilli</taxon>
        <taxon>Bacillales</taxon>
        <taxon>Paenibacillaceae</taxon>
        <taxon>Paenibacillus</taxon>
    </lineage>
</organism>
<dbReference type="InterPro" id="IPR002765">
    <property type="entry name" value="UPF0145_YbjQ-like"/>
</dbReference>
<dbReference type="Pfam" id="PF01906">
    <property type="entry name" value="YbjQ_1"/>
    <property type="match status" value="1"/>
</dbReference>
<dbReference type="InterPro" id="IPR035439">
    <property type="entry name" value="UPF0145_dom_sf"/>
</dbReference>
<dbReference type="OrthoDB" id="9796448at2"/>
<evidence type="ECO:0000313" key="4">
    <source>
        <dbReference type="Proteomes" id="UP000325218"/>
    </source>
</evidence>
<reference evidence="3 4" key="1">
    <citation type="submission" date="2019-08" db="EMBL/GenBank/DDBJ databases">
        <title>Genome sequencing of Paenibacillus faecis DSM 23593(T).</title>
        <authorList>
            <person name="Kook J.-K."/>
            <person name="Park S.-N."/>
            <person name="Lim Y.K."/>
        </authorList>
    </citation>
    <scope>NUCLEOTIDE SEQUENCE [LARGE SCALE GENOMIC DNA]</scope>
    <source>
        <strain evidence="3 4">DSM 23593</strain>
    </source>
</reference>
<dbReference type="PANTHER" id="PTHR34068:SF1">
    <property type="entry name" value="UPF0145 PROTEIN YBJQ"/>
    <property type="match status" value="1"/>
</dbReference>
<evidence type="ECO:0000256" key="1">
    <source>
        <dbReference type="ARBA" id="ARBA00010751"/>
    </source>
</evidence>
<dbReference type="Proteomes" id="UP000325218">
    <property type="component" value="Unassembled WGS sequence"/>
</dbReference>
<gene>
    <name evidence="3" type="ORF">FRY98_12530</name>
</gene>
<dbReference type="SUPFAM" id="SSF117782">
    <property type="entry name" value="YbjQ-like"/>
    <property type="match status" value="1"/>
</dbReference>
<accession>A0A5D0CU92</accession>
<dbReference type="RefSeq" id="WP_148452183.1">
    <property type="nucleotide sequence ID" value="NZ_BORZ01000001.1"/>
</dbReference>
<evidence type="ECO:0000313" key="3">
    <source>
        <dbReference type="EMBL" id="TYA13473.1"/>
    </source>
</evidence>
<dbReference type="AlphaFoldDB" id="A0A5D0CU92"/>
<keyword evidence="4" id="KW-1185">Reference proteome</keyword>
<protein>
    <recommendedName>
        <fullName evidence="2">UPF0145 protein FRY98_12530</fullName>
    </recommendedName>
</protein>
<name>A0A5D0CU92_9BACL</name>
<comment type="caution">
    <text evidence="3">The sequence shown here is derived from an EMBL/GenBank/DDBJ whole genome shotgun (WGS) entry which is preliminary data.</text>
</comment>
<comment type="similarity">
    <text evidence="1 2">Belongs to the UPF0145 family.</text>
</comment>